<sequence>MDLRNNNLPKFPILKLSGLDPSMDKGYLMQIFDKVGYKTVYALQVVRDDDEPYAFIQFVNPESATIAMNNYRNWMPPGVVLELFRSPDEGHRDKHPKNHHKLLPDFHRSELLSLSVGCSMPSVERITVKDVKHKTCAAKIYGKVMVCDHKFMQIIYRRGPSQSEEKRSGDYLELKGPNRSALDLLFGIDITINLFEERDGQERVFARGFLCTGVL</sequence>
<dbReference type="Proteomes" id="UP000595140">
    <property type="component" value="Unassembled WGS sequence"/>
</dbReference>
<proteinExistence type="predicted"/>
<dbReference type="SUPFAM" id="SSF54928">
    <property type="entry name" value="RNA-binding domain, RBD"/>
    <property type="match status" value="1"/>
</dbReference>
<dbReference type="Gene3D" id="3.30.70.330">
    <property type="match status" value="1"/>
</dbReference>
<evidence type="ECO:0008006" key="3">
    <source>
        <dbReference type="Google" id="ProtNLM"/>
    </source>
</evidence>
<dbReference type="AlphaFoldDB" id="A0A484K765"/>
<evidence type="ECO:0000313" key="1">
    <source>
        <dbReference type="EMBL" id="VFQ59167.1"/>
    </source>
</evidence>
<gene>
    <name evidence="1" type="ORF">CCAM_LOCUS943</name>
</gene>
<organism evidence="1 2">
    <name type="scientific">Cuscuta campestris</name>
    <dbReference type="NCBI Taxonomy" id="132261"/>
    <lineage>
        <taxon>Eukaryota</taxon>
        <taxon>Viridiplantae</taxon>
        <taxon>Streptophyta</taxon>
        <taxon>Embryophyta</taxon>
        <taxon>Tracheophyta</taxon>
        <taxon>Spermatophyta</taxon>
        <taxon>Magnoliopsida</taxon>
        <taxon>eudicotyledons</taxon>
        <taxon>Gunneridae</taxon>
        <taxon>Pentapetalae</taxon>
        <taxon>asterids</taxon>
        <taxon>lamiids</taxon>
        <taxon>Solanales</taxon>
        <taxon>Convolvulaceae</taxon>
        <taxon>Cuscuteae</taxon>
        <taxon>Cuscuta</taxon>
        <taxon>Cuscuta subgen. Grammica</taxon>
        <taxon>Cuscuta sect. Cleistogrammica</taxon>
    </lineage>
</organism>
<name>A0A484K765_9ASTE</name>
<dbReference type="InterPro" id="IPR012677">
    <property type="entry name" value="Nucleotide-bd_a/b_plait_sf"/>
</dbReference>
<dbReference type="EMBL" id="OOIL02000002">
    <property type="protein sequence ID" value="VFQ59167.1"/>
    <property type="molecule type" value="Genomic_DNA"/>
</dbReference>
<keyword evidence="2" id="KW-1185">Reference proteome</keyword>
<reference evidence="1 2" key="1">
    <citation type="submission" date="2018-04" db="EMBL/GenBank/DDBJ databases">
        <authorList>
            <person name="Vogel A."/>
        </authorList>
    </citation>
    <scope>NUCLEOTIDE SEQUENCE [LARGE SCALE GENOMIC DNA]</scope>
</reference>
<evidence type="ECO:0000313" key="2">
    <source>
        <dbReference type="Proteomes" id="UP000595140"/>
    </source>
</evidence>
<dbReference type="InterPro" id="IPR035979">
    <property type="entry name" value="RBD_domain_sf"/>
</dbReference>
<accession>A0A484K765</accession>
<dbReference type="GO" id="GO:0003676">
    <property type="term" value="F:nucleic acid binding"/>
    <property type="evidence" value="ECO:0007669"/>
    <property type="project" value="InterPro"/>
</dbReference>
<protein>
    <recommendedName>
        <fullName evidence="3">RRM domain-containing protein</fullName>
    </recommendedName>
</protein>